<keyword evidence="3 6" id="KW-0238">DNA-binding</keyword>
<feature type="domain" description="HTH lysR-type" evidence="5">
    <location>
        <begin position="7"/>
        <end position="64"/>
    </location>
</feature>
<dbReference type="Pfam" id="PF00126">
    <property type="entry name" value="HTH_1"/>
    <property type="match status" value="1"/>
</dbReference>
<keyword evidence="2" id="KW-0805">Transcription regulation</keyword>
<dbReference type="InterPro" id="IPR005119">
    <property type="entry name" value="LysR_subst-bd"/>
</dbReference>
<organism evidence="6 7">
    <name type="scientific">Rhizobium leucaenae</name>
    <dbReference type="NCBI Taxonomy" id="29450"/>
    <lineage>
        <taxon>Bacteria</taxon>
        <taxon>Pseudomonadati</taxon>
        <taxon>Pseudomonadota</taxon>
        <taxon>Alphaproteobacteria</taxon>
        <taxon>Hyphomicrobiales</taxon>
        <taxon>Rhizobiaceae</taxon>
        <taxon>Rhizobium/Agrobacterium group</taxon>
        <taxon>Rhizobium</taxon>
    </lineage>
</organism>
<dbReference type="InterPro" id="IPR000847">
    <property type="entry name" value="LysR_HTH_N"/>
</dbReference>
<dbReference type="PANTHER" id="PTHR30537">
    <property type="entry name" value="HTH-TYPE TRANSCRIPTIONAL REGULATOR"/>
    <property type="match status" value="1"/>
</dbReference>
<dbReference type="GO" id="GO:0043565">
    <property type="term" value="F:sequence-specific DNA binding"/>
    <property type="evidence" value="ECO:0007669"/>
    <property type="project" value="TreeGrafter"/>
</dbReference>
<dbReference type="Gene3D" id="3.40.190.10">
    <property type="entry name" value="Periplasmic binding protein-like II"/>
    <property type="match status" value="2"/>
</dbReference>
<evidence type="ECO:0000256" key="4">
    <source>
        <dbReference type="ARBA" id="ARBA00023163"/>
    </source>
</evidence>
<comment type="caution">
    <text evidence="6">The sequence shown here is derived from an EMBL/GenBank/DDBJ whole genome shotgun (WGS) entry which is preliminary data.</text>
</comment>
<dbReference type="RefSeq" id="WP_028750730.1">
    <property type="nucleotide sequence ID" value="NZ_JACIIG010000005.1"/>
</dbReference>
<dbReference type="InterPro" id="IPR036390">
    <property type="entry name" value="WH_DNA-bd_sf"/>
</dbReference>
<sequence>MKNLNSVHLNGLRALEAVGRLGSLQAAADELGVTIGAVSQQVIKVEAQLGRPVFERTPKGMMVTEAGISVLARLGEGFQALSAAVTAAQHRDDNILTISVAPVLAARWLVHRLDRFAKRHPDIRLRIDATMQLINPATSDVDIGIRVGDGQWADVHSELLLEQEVFPVVTPQIASRLKEPADLLQVPAVIDGRAMFTWEVWLSKVGLSGKSMEERHIFNDASLCLDASMAGQGVMLAWQTLAAYALQQKCLVDPFGIRAKTGFGHYFITAEGVREAKKVTAFKAWMRDELEESMKLFR</sequence>
<dbReference type="InterPro" id="IPR058163">
    <property type="entry name" value="LysR-type_TF_proteobact-type"/>
</dbReference>
<dbReference type="InterPro" id="IPR036388">
    <property type="entry name" value="WH-like_DNA-bd_sf"/>
</dbReference>
<dbReference type="AlphaFoldDB" id="A0A7W7EKD1"/>
<evidence type="ECO:0000256" key="2">
    <source>
        <dbReference type="ARBA" id="ARBA00023015"/>
    </source>
</evidence>
<proteinExistence type="inferred from homology"/>
<protein>
    <submittedName>
        <fullName evidence="6">DNA-binding transcriptional LysR family regulator</fullName>
    </submittedName>
</protein>
<dbReference type="SUPFAM" id="SSF53850">
    <property type="entry name" value="Periplasmic binding protein-like II"/>
    <property type="match status" value="1"/>
</dbReference>
<dbReference type="EMBL" id="JACIIG010000005">
    <property type="protein sequence ID" value="MBB4568379.1"/>
    <property type="molecule type" value="Genomic_DNA"/>
</dbReference>
<keyword evidence="7" id="KW-1185">Reference proteome</keyword>
<evidence type="ECO:0000256" key="3">
    <source>
        <dbReference type="ARBA" id="ARBA00023125"/>
    </source>
</evidence>
<evidence type="ECO:0000313" key="7">
    <source>
        <dbReference type="Proteomes" id="UP000543836"/>
    </source>
</evidence>
<dbReference type="OrthoDB" id="9793571at2"/>
<dbReference type="PROSITE" id="PS50931">
    <property type="entry name" value="HTH_LYSR"/>
    <property type="match status" value="1"/>
</dbReference>
<comment type="similarity">
    <text evidence="1">Belongs to the LysR transcriptional regulatory family.</text>
</comment>
<dbReference type="Gene3D" id="1.10.10.10">
    <property type="entry name" value="Winged helix-like DNA-binding domain superfamily/Winged helix DNA-binding domain"/>
    <property type="match status" value="1"/>
</dbReference>
<dbReference type="PANTHER" id="PTHR30537:SF26">
    <property type="entry name" value="GLYCINE CLEAVAGE SYSTEM TRANSCRIPTIONAL ACTIVATOR"/>
    <property type="match status" value="1"/>
</dbReference>
<accession>A0A7W7EKD1</accession>
<dbReference type="SUPFAM" id="SSF46785">
    <property type="entry name" value="Winged helix' DNA-binding domain"/>
    <property type="match status" value="1"/>
</dbReference>
<name>A0A7W7EKD1_9HYPH</name>
<dbReference type="GO" id="GO:0003700">
    <property type="term" value="F:DNA-binding transcription factor activity"/>
    <property type="evidence" value="ECO:0007669"/>
    <property type="project" value="InterPro"/>
</dbReference>
<dbReference type="GO" id="GO:0006351">
    <property type="term" value="P:DNA-templated transcription"/>
    <property type="evidence" value="ECO:0007669"/>
    <property type="project" value="TreeGrafter"/>
</dbReference>
<reference evidence="6 7" key="1">
    <citation type="submission" date="2020-08" db="EMBL/GenBank/DDBJ databases">
        <title>Genomic Encyclopedia of Type Strains, Phase IV (KMG-V): Genome sequencing to study the core and pangenomes of soil and plant-associated prokaryotes.</title>
        <authorList>
            <person name="Whitman W."/>
        </authorList>
    </citation>
    <scope>NUCLEOTIDE SEQUENCE [LARGE SCALE GENOMIC DNA]</scope>
    <source>
        <strain evidence="6 7">SEMIA 492</strain>
    </source>
</reference>
<gene>
    <name evidence="6" type="ORF">GGE60_002495</name>
</gene>
<evidence type="ECO:0000256" key="1">
    <source>
        <dbReference type="ARBA" id="ARBA00009437"/>
    </source>
</evidence>
<dbReference type="Proteomes" id="UP000543836">
    <property type="component" value="Unassembled WGS sequence"/>
</dbReference>
<keyword evidence="4" id="KW-0804">Transcription</keyword>
<evidence type="ECO:0000313" key="6">
    <source>
        <dbReference type="EMBL" id="MBB4568379.1"/>
    </source>
</evidence>
<dbReference type="CDD" id="cd08432">
    <property type="entry name" value="PBP2_GcdR_TrpI_HvrB_AmpR_like"/>
    <property type="match status" value="1"/>
</dbReference>
<evidence type="ECO:0000259" key="5">
    <source>
        <dbReference type="PROSITE" id="PS50931"/>
    </source>
</evidence>
<dbReference type="Pfam" id="PF03466">
    <property type="entry name" value="LysR_substrate"/>
    <property type="match status" value="1"/>
</dbReference>